<dbReference type="SUPFAM" id="SSF50405">
    <property type="entry name" value="Actin-crosslinking proteins"/>
    <property type="match status" value="1"/>
</dbReference>
<feature type="compositionally biased region" description="Low complexity" evidence="4">
    <location>
        <begin position="25"/>
        <end position="40"/>
    </location>
</feature>
<protein>
    <recommendedName>
        <fullName evidence="7">FRG1-like family protein</fullName>
    </recommendedName>
</protein>
<keyword evidence="6" id="KW-1185">Reference proteome</keyword>
<comment type="subcellular location">
    <subcellularLocation>
        <location evidence="1">Nucleus</location>
        <location evidence="1">Nucleolus</location>
    </subcellularLocation>
</comment>
<dbReference type="CDD" id="cd23339">
    <property type="entry name" value="beta-trefoil_FSCN_fungal_FRG1-like"/>
    <property type="match status" value="1"/>
</dbReference>
<dbReference type="GO" id="GO:0071013">
    <property type="term" value="C:catalytic step 2 spliceosome"/>
    <property type="evidence" value="ECO:0007669"/>
    <property type="project" value="TreeGrafter"/>
</dbReference>
<evidence type="ECO:0000256" key="3">
    <source>
        <dbReference type="ARBA" id="ARBA00023242"/>
    </source>
</evidence>
<dbReference type="Proteomes" id="UP001146351">
    <property type="component" value="Unassembled WGS sequence"/>
</dbReference>
<evidence type="ECO:0000313" key="6">
    <source>
        <dbReference type="Proteomes" id="UP001146351"/>
    </source>
</evidence>
<evidence type="ECO:0000256" key="2">
    <source>
        <dbReference type="ARBA" id="ARBA00010878"/>
    </source>
</evidence>
<dbReference type="Pfam" id="PF06229">
    <property type="entry name" value="FRG1"/>
    <property type="match status" value="1"/>
</dbReference>
<dbReference type="EMBL" id="JAPQKO010000001">
    <property type="protein sequence ID" value="KAJ5183375.1"/>
    <property type="molecule type" value="Genomic_DNA"/>
</dbReference>
<reference evidence="5" key="1">
    <citation type="submission" date="2022-11" db="EMBL/GenBank/DDBJ databases">
        <authorList>
            <person name="Petersen C."/>
        </authorList>
    </citation>
    <scope>NUCLEOTIDE SEQUENCE</scope>
    <source>
        <strain evidence="5">IBT 21917</strain>
    </source>
</reference>
<dbReference type="PANTHER" id="PTHR12928:SF0">
    <property type="entry name" value="FSHD REGION GENE 1"/>
    <property type="match status" value="1"/>
</dbReference>
<dbReference type="OrthoDB" id="5539371at2759"/>
<sequence>MVKPLTFKGDKPKKRKTRDRDTDPDSTTTAKTRKTAAPAPDADENPDDQSWVSADTPTDIAGPIVLVLPSDEPTCVASDANGTVFASVLENLVEGDPGTAEPHDVRQVWVATRVAGTEGFSFKGQHGKYLSCDSHGIFSATAAAVSHYESFLVIPSPDIPGTFALQTHGGDTETFLTVKESAKATGGVEIRGDASTISFDSTVRIRMQARFKPRLRATKESKAYEKISQKELEGIVGRSLAEDEVKRLRRARREGNFHEEVLIVRVKGKHDKFA</sequence>
<comment type="caution">
    <text evidence="5">The sequence shown here is derived from an EMBL/GenBank/DDBJ whole genome shotgun (WGS) entry which is preliminary data.</text>
</comment>
<proteinExistence type="inferred from homology"/>
<dbReference type="GO" id="GO:0051015">
    <property type="term" value="F:actin filament binding"/>
    <property type="evidence" value="ECO:0007669"/>
    <property type="project" value="TreeGrafter"/>
</dbReference>
<dbReference type="InterPro" id="IPR008999">
    <property type="entry name" value="Actin-crosslinking"/>
</dbReference>
<evidence type="ECO:0000313" key="5">
    <source>
        <dbReference type="EMBL" id="KAJ5183375.1"/>
    </source>
</evidence>
<evidence type="ECO:0008006" key="7">
    <source>
        <dbReference type="Google" id="ProtNLM"/>
    </source>
</evidence>
<feature type="region of interest" description="Disordered" evidence="4">
    <location>
        <begin position="1"/>
        <end position="56"/>
    </location>
</feature>
<name>A0A9W9IUN9_9EURO</name>
<dbReference type="Gene3D" id="2.80.10.50">
    <property type="match status" value="1"/>
</dbReference>
<dbReference type="InterPro" id="IPR010414">
    <property type="entry name" value="FRG1"/>
</dbReference>
<keyword evidence="3" id="KW-0539">Nucleus</keyword>
<reference evidence="5" key="2">
    <citation type="journal article" date="2023" name="IMA Fungus">
        <title>Comparative genomic study of the Penicillium genus elucidates a diverse pangenome and 15 lateral gene transfer events.</title>
        <authorList>
            <person name="Petersen C."/>
            <person name="Sorensen T."/>
            <person name="Nielsen M.R."/>
            <person name="Sondergaard T.E."/>
            <person name="Sorensen J.L."/>
            <person name="Fitzpatrick D.A."/>
            <person name="Frisvad J.C."/>
            <person name="Nielsen K.L."/>
        </authorList>
    </citation>
    <scope>NUCLEOTIDE SEQUENCE</scope>
    <source>
        <strain evidence="5">IBT 21917</strain>
    </source>
</reference>
<gene>
    <name evidence="5" type="ORF">N7492_000991</name>
</gene>
<dbReference type="PANTHER" id="PTHR12928">
    <property type="entry name" value="FRG1 PROTEIN"/>
    <property type="match status" value="1"/>
</dbReference>
<evidence type="ECO:0000256" key="1">
    <source>
        <dbReference type="ARBA" id="ARBA00004604"/>
    </source>
</evidence>
<dbReference type="GO" id="GO:0005730">
    <property type="term" value="C:nucleolus"/>
    <property type="evidence" value="ECO:0007669"/>
    <property type="project" value="UniProtKB-SubCell"/>
</dbReference>
<dbReference type="AlphaFoldDB" id="A0A9W9IUN9"/>
<comment type="similarity">
    <text evidence="2">Belongs to the FRG1 family.</text>
</comment>
<accession>A0A9W9IUN9</accession>
<evidence type="ECO:0000256" key="4">
    <source>
        <dbReference type="SAM" id="MobiDB-lite"/>
    </source>
</evidence>
<organism evidence="5 6">
    <name type="scientific">Penicillium capsulatum</name>
    <dbReference type="NCBI Taxonomy" id="69766"/>
    <lineage>
        <taxon>Eukaryota</taxon>
        <taxon>Fungi</taxon>
        <taxon>Dikarya</taxon>
        <taxon>Ascomycota</taxon>
        <taxon>Pezizomycotina</taxon>
        <taxon>Eurotiomycetes</taxon>
        <taxon>Eurotiomycetidae</taxon>
        <taxon>Eurotiales</taxon>
        <taxon>Aspergillaceae</taxon>
        <taxon>Penicillium</taxon>
    </lineage>
</organism>